<dbReference type="AlphaFoldDB" id="A0A914WML9"/>
<evidence type="ECO:0000313" key="3">
    <source>
        <dbReference type="WBParaSite" id="PSAMB.scaffold4607size14088.g24701.t1"/>
    </source>
</evidence>
<accession>A0A914WML9</accession>
<name>A0A914WML9_9BILA</name>
<sequence length="248" mass="27966">MKVEARELDLVNKNRRELYIMLLLHFPHEGVEHRELEMLLDGRCWKKNYFSPDMWKAKEFNARVIAGSSWISDIIEVKEKGPRIRTYYPRLDIPGLLISDELLNKTSLEAKYRMAQGLPPPKENKVNPFVSVPQQRSGECVSYDCDSYRTEYSTQSAAGEEQTDTESVLNASFDSNVAVVGCRISRAYLDEKDRAKVSTRPSVSSMQQQPQSQTPSSGMGRGFALGNRPTGFGQGNLVFGRKLGPRPG</sequence>
<keyword evidence="2" id="KW-1185">Reference proteome</keyword>
<reference evidence="3" key="1">
    <citation type="submission" date="2022-11" db="UniProtKB">
        <authorList>
            <consortium name="WormBaseParasite"/>
        </authorList>
    </citation>
    <scope>IDENTIFICATION</scope>
</reference>
<dbReference type="Proteomes" id="UP000887566">
    <property type="component" value="Unplaced"/>
</dbReference>
<feature type="region of interest" description="Disordered" evidence="1">
    <location>
        <begin position="193"/>
        <end position="248"/>
    </location>
</feature>
<evidence type="ECO:0000256" key="1">
    <source>
        <dbReference type="SAM" id="MobiDB-lite"/>
    </source>
</evidence>
<organism evidence="2 3">
    <name type="scientific">Plectus sambesii</name>
    <dbReference type="NCBI Taxonomy" id="2011161"/>
    <lineage>
        <taxon>Eukaryota</taxon>
        <taxon>Metazoa</taxon>
        <taxon>Ecdysozoa</taxon>
        <taxon>Nematoda</taxon>
        <taxon>Chromadorea</taxon>
        <taxon>Plectida</taxon>
        <taxon>Plectina</taxon>
        <taxon>Plectoidea</taxon>
        <taxon>Plectidae</taxon>
        <taxon>Plectus</taxon>
    </lineage>
</organism>
<evidence type="ECO:0000313" key="2">
    <source>
        <dbReference type="Proteomes" id="UP000887566"/>
    </source>
</evidence>
<dbReference type="WBParaSite" id="PSAMB.scaffold4607size14088.g24701.t1">
    <property type="protein sequence ID" value="PSAMB.scaffold4607size14088.g24701.t1"/>
    <property type="gene ID" value="PSAMB.scaffold4607size14088.g24701"/>
</dbReference>
<proteinExistence type="predicted"/>
<protein>
    <submittedName>
        <fullName evidence="3">Uncharacterized protein</fullName>
    </submittedName>
</protein>
<feature type="compositionally biased region" description="Low complexity" evidence="1">
    <location>
        <begin position="201"/>
        <end position="217"/>
    </location>
</feature>